<protein>
    <submittedName>
        <fullName evidence="3">Uncharacterized protein</fullName>
    </submittedName>
</protein>
<feature type="chain" id="PRO_5038662663" evidence="2">
    <location>
        <begin position="28"/>
        <end position="172"/>
    </location>
</feature>
<keyword evidence="4" id="KW-1185">Reference proteome</keyword>
<name>A0A285V623_9ACTN</name>
<dbReference type="OrthoDB" id="4568955at2"/>
<dbReference type="Proteomes" id="UP000219435">
    <property type="component" value="Unassembled WGS sequence"/>
</dbReference>
<evidence type="ECO:0000313" key="4">
    <source>
        <dbReference type="Proteomes" id="UP000219435"/>
    </source>
</evidence>
<dbReference type="AlphaFoldDB" id="A0A285V623"/>
<gene>
    <name evidence="3" type="ORF">SAMN05660748_2293</name>
</gene>
<dbReference type="RefSeq" id="WP_097195123.1">
    <property type="nucleotide sequence ID" value="NZ_OBQI01000003.1"/>
</dbReference>
<feature type="region of interest" description="Disordered" evidence="1">
    <location>
        <begin position="27"/>
        <end position="81"/>
    </location>
</feature>
<evidence type="ECO:0000256" key="1">
    <source>
        <dbReference type="SAM" id="MobiDB-lite"/>
    </source>
</evidence>
<feature type="compositionally biased region" description="Low complexity" evidence="1">
    <location>
        <begin position="36"/>
        <end position="65"/>
    </location>
</feature>
<dbReference type="PROSITE" id="PS51257">
    <property type="entry name" value="PROKAR_LIPOPROTEIN"/>
    <property type="match status" value="1"/>
</dbReference>
<evidence type="ECO:0000313" key="3">
    <source>
        <dbReference type="EMBL" id="SOC49565.1"/>
    </source>
</evidence>
<accession>A0A285V623</accession>
<keyword evidence="2" id="KW-0732">Signal</keyword>
<sequence>MMTTPRAPRRRASRSCAALVVAAVALTGCGDDDDTTTPATSTSAGETSSGSAQPSTTPNAPATTRTPPPPPTPSPTAGTAIPGEALSAAQVAELQHAVDEGHQPWRLDIAAVAEAFTRGELGWTDAQVALADPHTAEVTNGADGRMVTLQLRQPAREGADGIWIVVSGVWLN</sequence>
<organism evidence="3 4">
    <name type="scientific">Blastococcus aggregatus</name>
    <dbReference type="NCBI Taxonomy" id="38502"/>
    <lineage>
        <taxon>Bacteria</taxon>
        <taxon>Bacillati</taxon>
        <taxon>Actinomycetota</taxon>
        <taxon>Actinomycetes</taxon>
        <taxon>Geodermatophilales</taxon>
        <taxon>Geodermatophilaceae</taxon>
        <taxon>Blastococcus</taxon>
    </lineage>
</organism>
<dbReference type="EMBL" id="OBQI01000003">
    <property type="protein sequence ID" value="SOC49565.1"/>
    <property type="molecule type" value="Genomic_DNA"/>
</dbReference>
<proteinExistence type="predicted"/>
<feature type="signal peptide" evidence="2">
    <location>
        <begin position="1"/>
        <end position="27"/>
    </location>
</feature>
<evidence type="ECO:0000256" key="2">
    <source>
        <dbReference type="SAM" id="SignalP"/>
    </source>
</evidence>
<reference evidence="4" key="1">
    <citation type="submission" date="2017-08" db="EMBL/GenBank/DDBJ databases">
        <authorList>
            <person name="Varghese N."/>
            <person name="Submissions S."/>
        </authorList>
    </citation>
    <scope>NUCLEOTIDE SEQUENCE [LARGE SCALE GENOMIC DNA]</scope>
    <source>
        <strain evidence="4">DSM 4725</strain>
    </source>
</reference>